<feature type="compositionally biased region" description="Basic and acidic residues" evidence="1">
    <location>
        <begin position="420"/>
        <end position="441"/>
    </location>
</feature>
<dbReference type="GO" id="GO:0019210">
    <property type="term" value="F:kinase inhibitor activity"/>
    <property type="evidence" value="ECO:0007669"/>
    <property type="project" value="InterPro"/>
</dbReference>
<reference evidence="2" key="1">
    <citation type="submission" date="2021-01" db="EMBL/GenBank/DDBJ databases">
        <title>Adiantum capillus-veneris genome.</title>
        <authorList>
            <person name="Fang Y."/>
            <person name="Liao Q."/>
        </authorList>
    </citation>
    <scope>NUCLEOTIDE SEQUENCE</scope>
    <source>
        <strain evidence="2">H3</strain>
        <tissue evidence="2">Leaf</tissue>
    </source>
</reference>
<feature type="compositionally biased region" description="Polar residues" evidence="1">
    <location>
        <begin position="143"/>
        <end position="156"/>
    </location>
</feature>
<feature type="region of interest" description="Disordered" evidence="1">
    <location>
        <begin position="137"/>
        <end position="167"/>
    </location>
</feature>
<dbReference type="Proteomes" id="UP000886520">
    <property type="component" value="Chromosome 11"/>
</dbReference>
<dbReference type="PANTHER" id="PTHR33312:SF21">
    <property type="entry name" value="MEMBRANE-ASSOCIATED KINASE REGULATOR 3-RELATED"/>
    <property type="match status" value="1"/>
</dbReference>
<feature type="compositionally biased region" description="Low complexity" evidence="1">
    <location>
        <begin position="242"/>
        <end position="269"/>
    </location>
</feature>
<feature type="region of interest" description="Disordered" evidence="1">
    <location>
        <begin position="481"/>
        <end position="516"/>
    </location>
</feature>
<gene>
    <name evidence="2" type="ORF">GOP47_0011933</name>
</gene>
<evidence type="ECO:0000313" key="3">
    <source>
        <dbReference type="Proteomes" id="UP000886520"/>
    </source>
</evidence>
<feature type="compositionally biased region" description="Basic residues" evidence="1">
    <location>
        <begin position="339"/>
        <end position="356"/>
    </location>
</feature>
<dbReference type="OrthoDB" id="1927169at2759"/>
<dbReference type="EMBL" id="JABFUD020000011">
    <property type="protein sequence ID" value="KAI5073920.1"/>
    <property type="molecule type" value="Genomic_DNA"/>
</dbReference>
<feature type="region of interest" description="Disordered" evidence="1">
    <location>
        <begin position="328"/>
        <end position="362"/>
    </location>
</feature>
<feature type="region of interest" description="Disordered" evidence="1">
    <location>
        <begin position="242"/>
        <end position="280"/>
    </location>
</feature>
<dbReference type="InterPro" id="IPR039620">
    <property type="entry name" value="BKI1/MAKR1/3/4"/>
</dbReference>
<organism evidence="2 3">
    <name type="scientific">Adiantum capillus-veneris</name>
    <name type="common">Maidenhair fern</name>
    <dbReference type="NCBI Taxonomy" id="13818"/>
    <lineage>
        <taxon>Eukaryota</taxon>
        <taxon>Viridiplantae</taxon>
        <taxon>Streptophyta</taxon>
        <taxon>Embryophyta</taxon>
        <taxon>Tracheophyta</taxon>
        <taxon>Polypodiopsida</taxon>
        <taxon>Polypodiidae</taxon>
        <taxon>Polypodiales</taxon>
        <taxon>Pteridineae</taxon>
        <taxon>Pteridaceae</taxon>
        <taxon>Vittarioideae</taxon>
        <taxon>Adiantum</taxon>
    </lineage>
</organism>
<feature type="region of interest" description="Disordered" evidence="1">
    <location>
        <begin position="406"/>
        <end position="463"/>
    </location>
</feature>
<dbReference type="PANTHER" id="PTHR33312">
    <property type="entry name" value="MEMBRANE-ASSOCIATED KINASE REGULATOR 4-RELATED"/>
    <property type="match status" value="1"/>
</dbReference>
<evidence type="ECO:0000256" key="1">
    <source>
        <dbReference type="SAM" id="MobiDB-lite"/>
    </source>
</evidence>
<dbReference type="AlphaFoldDB" id="A0A9D4UTP2"/>
<proteinExistence type="predicted"/>
<feature type="region of interest" description="Disordered" evidence="1">
    <location>
        <begin position="612"/>
        <end position="635"/>
    </location>
</feature>
<feature type="compositionally biased region" description="Basic and acidic residues" evidence="1">
    <location>
        <begin position="485"/>
        <end position="494"/>
    </location>
</feature>
<feature type="compositionally biased region" description="Polar residues" evidence="1">
    <location>
        <begin position="442"/>
        <end position="460"/>
    </location>
</feature>
<sequence>MKEMNLQQKQGMKAAIDEAASVAESISTDDVVGAIKEIACKGARQADKQLESLASTTTTTTMRRMSAESQDFEFNKVMGRMASTDGGEEGEYKQIEMPSADELFYKGQLLPLAVQYNKNSSINIAWAHQHHLHLHDSPAGPASINNTINASASGSPPTHPAADDHLPNPFEPFSSQLVCREQDVRFSSSCRMELAGQLDYSSSPPSLFHDLRSSSFRSHSSKYSSYYCHYYANYGSSSNCSSSNSGDSSTAGAESSSSSRDSNGSSQDSHAAAPAPAFSTSYPSDTLNNMNSDHHLCCSSSCSHCPKRKHLGFLQSWRLLLLHGFKRGSSSTHDDHEHDHHHHQAHHNSSKSHINHSLHGGLQRPANLSYSAELIMDHHPNRGLSASLACGCKLQDYRKGCIKSVNDAGKPKSSSGTGLMEKEVGMKKELSSRDKQSEVKESSSTINYNGAINSNNSKGSKWQRRIKPNISMIKARLVGGNHGQLQEKARSHDQEQEEERGWSSSTTKRRVTRKLSLDRKFSQPALCESSGKTGLSNVNVSFRFHGGSAGAASSSSCPASVRSSPNHSGLLSPVLPTSIGSSSSSMSTMQELHSAVQGAIAHCKQSVNSANTSSHINPILPPPTPLTQLSASRGF</sequence>
<accession>A0A9D4UTP2</accession>
<comment type="caution">
    <text evidence="2">The sequence shown here is derived from an EMBL/GenBank/DDBJ whole genome shotgun (WGS) entry which is preliminary data.</text>
</comment>
<evidence type="ECO:0000313" key="2">
    <source>
        <dbReference type="EMBL" id="KAI5073920.1"/>
    </source>
</evidence>
<dbReference type="GO" id="GO:0005886">
    <property type="term" value="C:plasma membrane"/>
    <property type="evidence" value="ECO:0007669"/>
    <property type="project" value="InterPro"/>
</dbReference>
<name>A0A9D4UTP2_ADICA</name>
<protein>
    <submittedName>
        <fullName evidence="2">Uncharacterized protein</fullName>
    </submittedName>
</protein>
<keyword evidence="3" id="KW-1185">Reference proteome</keyword>